<dbReference type="RefSeq" id="WP_121197871.1">
    <property type="nucleotide sequence ID" value="NZ_RBKU01000001.1"/>
</dbReference>
<sequence length="319" mass="36649">MSFDLLPSLPDNSDRPLWSVIIPAYNKGKFIGRTIESVTSQLPIEGGVQIEVIDDCSTDDTIEIVKKYENLGVTYYRQEKNLGHIKNYETGLLRSKGKLIHILHGDDCVKAGFYKEFSLFFDRLPEIGAAFCRNDFVDENDKFITGTGELMKESGIFYDFLDRISQSQILQTPTMVVKRAIYEKGGMFNHELLKSRNEDWEMWARVGKNCQVGYLNKILANYRVHSDSLTENFMLSGGYVDDFKKTIKIINSYIDDESLRHKNLKIANLNAVTTGTNKVIQLIEFNRKTEAKKQLQSLLFLSDNLKANLRILKWYLKAL</sequence>
<evidence type="ECO:0000313" key="3">
    <source>
        <dbReference type="Proteomes" id="UP000268007"/>
    </source>
</evidence>
<proteinExistence type="predicted"/>
<dbReference type="Gene3D" id="3.90.550.10">
    <property type="entry name" value="Spore Coat Polysaccharide Biosynthesis Protein SpsA, Chain A"/>
    <property type="match status" value="1"/>
</dbReference>
<keyword evidence="2" id="KW-0808">Transferase</keyword>
<dbReference type="PANTHER" id="PTHR22916:SF3">
    <property type="entry name" value="UDP-GLCNAC:BETAGAL BETA-1,3-N-ACETYLGLUCOSAMINYLTRANSFERASE-LIKE PROTEIN 1"/>
    <property type="match status" value="1"/>
</dbReference>
<gene>
    <name evidence="2" type="ORF">BDD43_2425</name>
</gene>
<dbReference type="SUPFAM" id="SSF53448">
    <property type="entry name" value="Nucleotide-diphospho-sugar transferases"/>
    <property type="match status" value="1"/>
</dbReference>
<dbReference type="Proteomes" id="UP000268007">
    <property type="component" value="Unassembled WGS sequence"/>
</dbReference>
<organism evidence="2 3">
    <name type="scientific">Mucilaginibacter gracilis</name>
    <dbReference type="NCBI Taxonomy" id="423350"/>
    <lineage>
        <taxon>Bacteria</taxon>
        <taxon>Pseudomonadati</taxon>
        <taxon>Bacteroidota</taxon>
        <taxon>Sphingobacteriia</taxon>
        <taxon>Sphingobacteriales</taxon>
        <taxon>Sphingobacteriaceae</taxon>
        <taxon>Mucilaginibacter</taxon>
    </lineage>
</organism>
<dbReference type="EMBL" id="RBKU01000001">
    <property type="protein sequence ID" value="RKR82249.1"/>
    <property type="molecule type" value="Genomic_DNA"/>
</dbReference>
<accession>A0A495J2K9</accession>
<dbReference type="PANTHER" id="PTHR22916">
    <property type="entry name" value="GLYCOSYLTRANSFERASE"/>
    <property type="match status" value="1"/>
</dbReference>
<name>A0A495J2K9_9SPHI</name>
<dbReference type="InterPro" id="IPR001173">
    <property type="entry name" value="Glyco_trans_2-like"/>
</dbReference>
<comment type="caution">
    <text evidence="2">The sequence shown here is derived from an EMBL/GenBank/DDBJ whole genome shotgun (WGS) entry which is preliminary data.</text>
</comment>
<protein>
    <submittedName>
        <fullName evidence="2">Glycosyltransferase involved in cell wall biosynthesis</fullName>
    </submittedName>
</protein>
<dbReference type="AlphaFoldDB" id="A0A495J2K9"/>
<keyword evidence="3" id="KW-1185">Reference proteome</keyword>
<dbReference type="OrthoDB" id="9815829at2"/>
<reference evidence="2 3" key="1">
    <citation type="submission" date="2018-10" db="EMBL/GenBank/DDBJ databases">
        <title>Genomic Encyclopedia of Archaeal and Bacterial Type Strains, Phase II (KMG-II): from individual species to whole genera.</title>
        <authorList>
            <person name="Goeker M."/>
        </authorList>
    </citation>
    <scope>NUCLEOTIDE SEQUENCE [LARGE SCALE GENOMIC DNA]</scope>
    <source>
        <strain evidence="2 3">DSM 18602</strain>
    </source>
</reference>
<dbReference type="InterPro" id="IPR029044">
    <property type="entry name" value="Nucleotide-diphossugar_trans"/>
</dbReference>
<evidence type="ECO:0000259" key="1">
    <source>
        <dbReference type="Pfam" id="PF00535"/>
    </source>
</evidence>
<evidence type="ECO:0000313" key="2">
    <source>
        <dbReference type="EMBL" id="RKR82249.1"/>
    </source>
</evidence>
<dbReference type="GO" id="GO:0016758">
    <property type="term" value="F:hexosyltransferase activity"/>
    <property type="evidence" value="ECO:0007669"/>
    <property type="project" value="UniProtKB-ARBA"/>
</dbReference>
<dbReference type="Pfam" id="PF00535">
    <property type="entry name" value="Glycos_transf_2"/>
    <property type="match status" value="1"/>
</dbReference>
<feature type="domain" description="Glycosyltransferase 2-like" evidence="1">
    <location>
        <begin position="19"/>
        <end position="149"/>
    </location>
</feature>